<sequence length="557" mass="59064">MAVGGFLRASWICLLLFGGGLAFPSAKGYNSLANRDNLNTWGDEVDQLETSPTEMFSAFGPAIGYADRSYKAPLAAAPKQPLLVPNEGAGNQGGGAVEFGQENAKMNDLVKPVTFPLNPTYQLDKFEGGKEPQFASVSYDPSTPLSSKPVDLVFSSSEPSYDPILPPLHQLPYSEDTSTNAHTSEAESVFSSSGGGFGVQDGSQSYSPNLDDLKYPSAEDAQLPSTEVSPANYDSVNAVQPSPWSSASYVTPEEVPAFSNWVQAAPTSTNAQTLEAQAVSSSGTIGGDFSSSQDGSQSYSPNRIYEDIFQYTSAKNSNLPSKEVGTSTFDFANAGQSSSWSSASYLTPENPVSSSNAEYWAQAAPSSNGGAASSSSGITGGDFSTSQNLNFHDDSQSYSPNLDDLKYPSAEDAQLPSTEVSPSNYDSVNAVQPSPWSSASYMTREEPLFSNSALWVQAAPVESPASPSYGTELTLDSTSSEVAAQPAYFKPVAVPQLPSTQQLATPQKVSKPVPSTYIVQFKGGYRRGSKVYSKSRYHKNASPPPPVGLKGPRRGKW</sequence>
<proteinExistence type="predicted"/>
<feature type="compositionally biased region" description="Basic residues" evidence="1">
    <location>
        <begin position="530"/>
        <end position="539"/>
    </location>
</feature>
<evidence type="ECO:0000256" key="2">
    <source>
        <dbReference type="SAM" id="SignalP"/>
    </source>
</evidence>
<protein>
    <submittedName>
        <fullName evidence="3">Uncharacterized protein</fullName>
    </submittedName>
</protein>
<feature type="compositionally biased region" description="Polar residues" evidence="1">
    <location>
        <begin position="415"/>
        <end position="427"/>
    </location>
</feature>
<name>A0A9Q0E786_9TELE</name>
<evidence type="ECO:0000256" key="1">
    <source>
        <dbReference type="SAM" id="MobiDB-lite"/>
    </source>
</evidence>
<dbReference type="OrthoDB" id="8446778at2759"/>
<feature type="compositionally biased region" description="Low complexity" evidence="1">
    <location>
        <begin position="364"/>
        <end position="377"/>
    </location>
</feature>
<dbReference type="EMBL" id="JANIIK010000047">
    <property type="protein sequence ID" value="KAJ3601178.1"/>
    <property type="molecule type" value="Genomic_DNA"/>
</dbReference>
<gene>
    <name evidence="3" type="ORF">NHX12_032151</name>
</gene>
<dbReference type="Proteomes" id="UP001148018">
    <property type="component" value="Unassembled WGS sequence"/>
</dbReference>
<feature type="region of interest" description="Disordered" evidence="1">
    <location>
        <begin position="165"/>
        <end position="234"/>
    </location>
</feature>
<evidence type="ECO:0000313" key="3">
    <source>
        <dbReference type="EMBL" id="KAJ3601178.1"/>
    </source>
</evidence>
<feature type="region of interest" description="Disordered" evidence="1">
    <location>
        <begin position="364"/>
        <end position="427"/>
    </location>
</feature>
<organism evidence="3 4">
    <name type="scientific">Muraenolepis orangiensis</name>
    <name type="common">Patagonian moray cod</name>
    <dbReference type="NCBI Taxonomy" id="630683"/>
    <lineage>
        <taxon>Eukaryota</taxon>
        <taxon>Metazoa</taxon>
        <taxon>Chordata</taxon>
        <taxon>Craniata</taxon>
        <taxon>Vertebrata</taxon>
        <taxon>Euteleostomi</taxon>
        <taxon>Actinopterygii</taxon>
        <taxon>Neopterygii</taxon>
        <taxon>Teleostei</taxon>
        <taxon>Neoteleostei</taxon>
        <taxon>Acanthomorphata</taxon>
        <taxon>Zeiogadaria</taxon>
        <taxon>Gadariae</taxon>
        <taxon>Gadiformes</taxon>
        <taxon>Muraenolepidoidei</taxon>
        <taxon>Muraenolepididae</taxon>
        <taxon>Muraenolepis</taxon>
    </lineage>
</organism>
<feature type="chain" id="PRO_5040391090" evidence="2">
    <location>
        <begin position="23"/>
        <end position="557"/>
    </location>
</feature>
<accession>A0A9Q0E786</accession>
<keyword evidence="4" id="KW-1185">Reference proteome</keyword>
<feature type="region of interest" description="Disordered" evidence="1">
    <location>
        <begin position="530"/>
        <end position="557"/>
    </location>
</feature>
<feature type="compositionally biased region" description="Polar residues" evidence="1">
    <location>
        <begin position="382"/>
        <end position="400"/>
    </location>
</feature>
<dbReference type="AlphaFoldDB" id="A0A9Q0E786"/>
<feature type="signal peptide" evidence="2">
    <location>
        <begin position="1"/>
        <end position="22"/>
    </location>
</feature>
<comment type="caution">
    <text evidence="3">The sequence shown here is derived from an EMBL/GenBank/DDBJ whole genome shotgun (WGS) entry which is preliminary data.</text>
</comment>
<keyword evidence="2" id="KW-0732">Signal</keyword>
<reference evidence="3" key="1">
    <citation type="submission" date="2022-07" db="EMBL/GenBank/DDBJ databases">
        <title>Chromosome-level genome of Muraenolepis orangiensis.</title>
        <authorList>
            <person name="Kim J."/>
        </authorList>
    </citation>
    <scope>NUCLEOTIDE SEQUENCE</scope>
    <source>
        <strain evidence="3">KU_S4_2022</strain>
        <tissue evidence="3">Muscle</tissue>
    </source>
</reference>
<evidence type="ECO:0000313" key="4">
    <source>
        <dbReference type="Proteomes" id="UP001148018"/>
    </source>
</evidence>
<feature type="compositionally biased region" description="Polar residues" evidence="1">
    <location>
        <begin position="223"/>
        <end position="234"/>
    </location>
</feature>